<name>A0AA35SC19_GEOBA</name>
<organism evidence="1 2">
    <name type="scientific">Geodia barretti</name>
    <name type="common">Barrett's horny sponge</name>
    <dbReference type="NCBI Taxonomy" id="519541"/>
    <lineage>
        <taxon>Eukaryota</taxon>
        <taxon>Metazoa</taxon>
        <taxon>Porifera</taxon>
        <taxon>Demospongiae</taxon>
        <taxon>Heteroscleromorpha</taxon>
        <taxon>Tetractinellida</taxon>
        <taxon>Astrophorina</taxon>
        <taxon>Geodiidae</taxon>
        <taxon>Geodia</taxon>
    </lineage>
</organism>
<protein>
    <submittedName>
        <fullName evidence="1">Uncharacterized protein</fullName>
    </submittedName>
</protein>
<keyword evidence="2" id="KW-1185">Reference proteome</keyword>
<evidence type="ECO:0000313" key="2">
    <source>
        <dbReference type="Proteomes" id="UP001174909"/>
    </source>
</evidence>
<evidence type="ECO:0000313" key="1">
    <source>
        <dbReference type="EMBL" id="CAI8026924.1"/>
    </source>
</evidence>
<comment type="caution">
    <text evidence="1">The sequence shown here is derived from an EMBL/GenBank/DDBJ whole genome shotgun (WGS) entry which is preliminary data.</text>
</comment>
<dbReference type="AlphaFoldDB" id="A0AA35SC19"/>
<reference evidence="1" key="1">
    <citation type="submission" date="2023-03" db="EMBL/GenBank/DDBJ databases">
        <authorList>
            <person name="Steffen K."/>
            <person name="Cardenas P."/>
        </authorList>
    </citation>
    <scope>NUCLEOTIDE SEQUENCE</scope>
</reference>
<proteinExistence type="predicted"/>
<dbReference type="EMBL" id="CASHTH010002250">
    <property type="protein sequence ID" value="CAI8026924.1"/>
    <property type="molecule type" value="Genomic_DNA"/>
</dbReference>
<sequence length="55" mass="6189">MESLNLSHVKATDRGISLLLHTPLTHLTNLTLSHQNHLYHTHCSTSRITSSGRAW</sequence>
<dbReference type="Proteomes" id="UP001174909">
    <property type="component" value="Unassembled WGS sequence"/>
</dbReference>
<gene>
    <name evidence="1" type="ORF">GBAR_LOCUS15422</name>
</gene>
<accession>A0AA35SC19</accession>